<evidence type="ECO:0000256" key="10">
    <source>
        <dbReference type="ARBA" id="ARBA00023163"/>
    </source>
</evidence>
<keyword evidence="9 18" id="KW-0472">Membrane</keyword>
<evidence type="ECO:0000256" key="6">
    <source>
        <dbReference type="ARBA" id="ARBA00022753"/>
    </source>
</evidence>
<gene>
    <name evidence="20" type="ORF">CLODIP_2_CD09131</name>
</gene>
<evidence type="ECO:0000256" key="9">
    <source>
        <dbReference type="ARBA" id="ARBA00023136"/>
    </source>
</evidence>
<keyword evidence="8" id="KW-0805">Transcription regulation</keyword>
<keyword evidence="21" id="KW-1185">Reference proteome</keyword>
<evidence type="ECO:0000256" key="7">
    <source>
        <dbReference type="ARBA" id="ARBA00022989"/>
    </source>
</evidence>
<evidence type="ECO:0000256" key="19">
    <source>
        <dbReference type="SAM" id="SignalP"/>
    </source>
</evidence>
<dbReference type="InterPro" id="IPR026229">
    <property type="entry name" value="VOPP1"/>
</dbReference>
<dbReference type="Proteomes" id="UP000494165">
    <property type="component" value="Unassembled WGS sequence"/>
</dbReference>
<evidence type="ECO:0000256" key="14">
    <source>
        <dbReference type="ARBA" id="ARBA00035708"/>
    </source>
</evidence>
<protein>
    <recommendedName>
        <fullName evidence="14">WW domain binding protein VOPP1</fullName>
    </recommendedName>
    <alternativeName>
        <fullName evidence="15">Vesicular, overexpressed in cancer, prosurvival protein 1</fullName>
    </alternativeName>
</protein>
<evidence type="ECO:0000256" key="8">
    <source>
        <dbReference type="ARBA" id="ARBA00023015"/>
    </source>
</evidence>
<keyword evidence="10" id="KW-0804">Transcription</keyword>
<organism evidence="20 21">
    <name type="scientific">Cloeon dipterum</name>
    <dbReference type="NCBI Taxonomy" id="197152"/>
    <lineage>
        <taxon>Eukaryota</taxon>
        <taxon>Metazoa</taxon>
        <taxon>Ecdysozoa</taxon>
        <taxon>Arthropoda</taxon>
        <taxon>Hexapoda</taxon>
        <taxon>Insecta</taxon>
        <taxon>Pterygota</taxon>
        <taxon>Palaeoptera</taxon>
        <taxon>Ephemeroptera</taxon>
        <taxon>Pisciforma</taxon>
        <taxon>Baetidae</taxon>
        <taxon>Cloeon</taxon>
    </lineage>
</organism>
<evidence type="ECO:0000256" key="18">
    <source>
        <dbReference type="SAM" id="Phobius"/>
    </source>
</evidence>
<reference evidence="20 21" key="1">
    <citation type="submission" date="2020-04" db="EMBL/GenBank/DDBJ databases">
        <authorList>
            <person name="Alioto T."/>
            <person name="Alioto T."/>
            <person name="Gomez Garrido J."/>
        </authorList>
    </citation>
    <scope>NUCLEOTIDE SEQUENCE [LARGE SCALE GENOMIC DNA]</scope>
</reference>
<dbReference type="EMBL" id="CADEPI010000132">
    <property type="protein sequence ID" value="CAB3376756.1"/>
    <property type="molecule type" value="Genomic_DNA"/>
</dbReference>
<evidence type="ECO:0000256" key="2">
    <source>
        <dbReference type="ARBA" id="ARBA00004656"/>
    </source>
</evidence>
<sequence length="344" mass="36764">MMLATATLAIATLSLLTASKAAAKYCDGGHYCAPPKECCTGGCCYNVYTPPIYRPPVPPTSLLNVIFWNHWHFWAVVATIAVLFLVGCSIWRRRRSIARSCRGCCYCCGQCDGDAHRSDDLSSESGTTYYAPPNYSRSNSFHHSPPPYNEVTAKPDLYPLVISFGGDQGKSIPGSCLMVQYFRNYLVRPVGSLSAASTVDSLNSAFMCADVPPPYPGQAPPSAAPSPPPSSLMLPSCCVSEFGGLSGSEVSSLGLGTPVSPPQATTPTANNRLFLPLDLCDGPQELHEEAAELRALLDKIQALPTATPVTPAEYADGDNESASHKSRTPWPSHSKVGIRIAFII</sequence>
<evidence type="ECO:0000256" key="5">
    <source>
        <dbReference type="ARBA" id="ARBA00022729"/>
    </source>
</evidence>
<keyword evidence="5 19" id="KW-0732">Signal</keyword>
<evidence type="ECO:0000256" key="13">
    <source>
        <dbReference type="ARBA" id="ARBA00035628"/>
    </source>
</evidence>
<keyword evidence="11" id="KW-0458">Lysosome</keyword>
<feature type="chain" id="PRO_5035750309" description="WW domain binding protein VOPP1" evidence="19">
    <location>
        <begin position="24"/>
        <end position="344"/>
    </location>
</feature>
<keyword evidence="4 18" id="KW-0812">Transmembrane</keyword>
<evidence type="ECO:0000313" key="21">
    <source>
        <dbReference type="Proteomes" id="UP000494165"/>
    </source>
</evidence>
<comment type="caution">
    <text evidence="20">The sequence shown here is derived from an EMBL/GenBank/DDBJ whole genome shotgun (WGS) entry which is preliminary data.</text>
</comment>
<evidence type="ECO:0000256" key="1">
    <source>
        <dbReference type="ARBA" id="ARBA00004156"/>
    </source>
</evidence>
<evidence type="ECO:0000313" key="20">
    <source>
        <dbReference type="EMBL" id="CAB3376756.1"/>
    </source>
</evidence>
<name>A0A8S1D3Q3_9INSE</name>
<dbReference type="GO" id="GO:0005765">
    <property type="term" value="C:lysosomal membrane"/>
    <property type="evidence" value="ECO:0007669"/>
    <property type="project" value="UniProtKB-SubCell"/>
</dbReference>
<evidence type="ECO:0000256" key="12">
    <source>
        <dbReference type="ARBA" id="ARBA00023329"/>
    </source>
</evidence>
<evidence type="ECO:0000256" key="15">
    <source>
        <dbReference type="ARBA" id="ARBA00035715"/>
    </source>
</evidence>
<dbReference type="GO" id="GO:0031902">
    <property type="term" value="C:late endosome membrane"/>
    <property type="evidence" value="ECO:0007669"/>
    <property type="project" value="UniProtKB-SubCell"/>
</dbReference>
<proteinExistence type="inferred from homology"/>
<dbReference type="OrthoDB" id="6629737at2759"/>
<comment type="subcellular location">
    <subcellularLocation>
        <location evidence="1">Cytoplasmic vesicle membrane</location>
    </subcellularLocation>
    <subcellularLocation>
        <location evidence="16">Endomembrane system</location>
        <topology evidence="16">Single-pass type I membrane protein</topology>
    </subcellularLocation>
    <subcellularLocation>
        <location evidence="13">Late endosome membrane</location>
        <topology evidence="13">Single-pass membrane protein</topology>
    </subcellularLocation>
    <subcellularLocation>
        <location evidence="2">Lysosome membrane</location>
    </subcellularLocation>
</comment>
<dbReference type="AlphaFoldDB" id="A0A8S1D3Q3"/>
<keyword evidence="12" id="KW-0968">Cytoplasmic vesicle</keyword>
<evidence type="ECO:0000256" key="17">
    <source>
        <dbReference type="SAM" id="MobiDB-lite"/>
    </source>
</evidence>
<dbReference type="PANTHER" id="PTHR14971">
    <property type="entry name" value="VESICULAR, OVEREXPRESSED IN CANCER, PROSURVIVAL PROTEIN 1"/>
    <property type="match status" value="1"/>
</dbReference>
<feature type="transmembrane region" description="Helical" evidence="18">
    <location>
        <begin position="71"/>
        <end position="91"/>
    </location>
</feature>
<feature type="signal peptide" evidence="19">
    <location>
        <begin position="1"/>
        <end position="23"/>
    </location>
</feature>
<accession>A0A8S1D3Q3</accession>
<keyword evidence="7 18" id="KW-1133">Transmembrane helix</keyword>
<evidence type="ECO:0000256" key="3">
    <source>
        <dbReference type="ARBA" id="ARBA00006655"/>
    </source>
</evidence>
<dbReference type="PANTHER" id="PTHR14971:SF2">
    <property type="entry name" value="VESICULAR, OVEREXPRESSED IN CANCER, PROSURVIVAL PROTEIN 1"/>
    <property type="match status" value="1"/>
</dbReference>
<evidence type="ECO:0000256" key="11">
    <source>
        <dbReference type="ARBA" id="ARBA00023228"/>
    </source>
</evidence>
<evidence type="ECO:0000256" key="4">
    <source>
        <dbReference type="ARBA" id="ARBA00022692"/>
    </source>
</evidence>
<comment type="similarity">
    <text evidence="3">Belongs to the VOPP1/ECOP family.</text>
</comment>
<feature type="region of interest" description="Disordered" evidence="17">
    <location>
        <begin position="308"/>
        <end position="331"/>
    </location>
</feature>
<evidence type="ECO:0000256" key="16">
    <source>
        <dbReference type="ARBA" id="ARBA00046288"/>
    </source>
</evidence>
<keyword evidence="6" id="KW-0967">Endosome</keyword>